<dbReference type="Gene3D" id="3.30.1330.60">
    <property type="entry name" value="OmpA-like domain"/>
    <property type="match status" value="1"/>
</dbReference>
<gene>
    <name evidence="6" type="ORF">GCM10009117_11350</name>
</gene>
<dbReference type="Gene3D" id="2.120.10.30">
    <property type="entry name" value="TolB, C-terminal domain"/>
    <property type="match status" value="1"/>
</dbReference>
<dbReference type="EMBL" id="BAAAFG010000013">
    <property type="protein sequence ID" value="GAA0871988.1"/>
    <property type="molecule type" value="Genomic_DNA"/>
</dbReference>
<evidence type="ECO:0000259" key="5">
    <source>
        <dbReference type="PROSITE" id="PS51123"/>
    </source>
</evidence>
<dbReference type="Gene3D" id="1.25.40.10">
    <property type="entry name" value="Tetratricopeptide repeat domain"/>
    <property type="match status" value="1"/>
</dbReference>
<protein>
    <submittedName>
        <fullName evidence="6">OmpA family protein</fullName>
    </submittedName>
</protein>
<dbReference type="InterPro" id="IPR011659">
    <property type="entry name" value="WD40"/>
</dbReference>
<dbReference type="InterPro" id="IPR006665">
    <property type="entry name" value="OmpA-like"/>
</dbReference>
<evidence type="ECO:0000256" key="2">
    <source>
        <dbReference type="ARBA" id="ARBA00023136"/>
    </source>
</evidence>
<evidence type="ECO:0000256" key="1">
    <source>
        <dbReference type="ARBA" id="ARBA00004442"/>
    </source>
</evidence>
<keyword evidence="3" id="KW-0998">Cell outer membrane</keyword>
<keyword evidence="7" id="KW-1185">Reference proteome</keyword>
<feature type="domain" description="OmpA-like" evidence="5">
    <location>
        <begin position="536"/>
        <end position="659"/>
    </location>
</feature>
<evidence type="ECO:0000313" key="7">
    <source>
        <dbReference type="Proteomes" id="UP001500507"/>
    </source>
</evidence>
<evidence type="ECO:0000256" key="4">
    <source>
        <dbReference type="PROSITE-ProRule" id="PRU00473"/>
    </source>
</evidence>
<comment type="subcellular location">
    <subcellularLocation>
        <location evidence="1">Cell outer membrane</location>
    </subcellularLocation>
</comment>
<dbReference type="PROSITE" id="PS51123">
    <property type="entry name" value="OMPA_2"/>
    <property type="match status" value="1"/>
</dbReference>
<evidence type="ECO:0000313" key="6">
    <source>
        <dbReference type="EMBL" id="GAA0871988.1"/>
    </source>
</evidence>
<dbReference type="Pfam" id="PF07676">
    <property type="entry name" value="PD40"/>
    <property type="match status" value="3"/>
</dbReference>
<dbReference type="CDD" id="cd07185">
    <property type="entry name" value="OmpA_C-like"/>
    <property type="match status" value="1"/>
</dbReference>
<dbReference type="Gene3D" id="2.60.40.1120">
    <property type="entry name" value="Carboxypeptidase-like, regulatory domain"/>
    <property type="match status" value="1"/>
</dbReference>
<dbReference type="SUPFAM" id="SSF48452">
    <property type="entry name" value="TPR-like"/>
    <property type="match status" value="1"/>
</dbReference>
<dbReference type="InterPro" id="IPR008969">
    <property type="entry name" value="CarboxyPept-like_regulatory"/>
</dbReference>
<evidence type="ECO:0000256" key="3">
    <source>
        <dbReference type="ARBA" id="ARBA00023237"/>
    </source>
</evidence>
<dbReference type="PANTHER" id="PTHR30329:SF21">
    <property type="entry name" value="LIPOPROTEIN YIAD-RELATED"/>
    <property type="match status" value="1"/>
</dbReference>
<organism evidence="6 7">
    <name type="scientific">Gangjinia marincola</name>
    <dbReference type="NCBI Taxonomy" id="578463"/>
    <lineage>
        <taxon>Bacteria</taxon>
        <taxon>Pseudomonadati</taxon>
        <taxon>Bacteroidota</taxon>
        <taxon>Flavobacteriia</taxon>
        <taxon>Flavobacteriales</taxon>
        <taxon>Flavobacteriaceae</taxon>
        <taxon>Gangjinia</taxon>
    </lineage>
</organism>
<sequence length="662" mass="75792">MGMTGKTRQIILLVLFVVFTAQPSFSQNTRLERANREYERLSYIKAQRLYLKVVEDGYRGEELFQKLGDTYYYNGDFKGAAKWYGELMEEFSEFTDPEYYFRYAQSLKSLRDYDASDQWMKRFIAARGDDTRSALFTENQDYLEQISYQSGRYEIDPVSINSEFSEFGSAFYDKKVVFASTRDTGTFTRKINKWNNQAFLDLYTAEADSIDGDLSNVKKIKGDVNTIYHESTPVFTKDGKTMYFTRNNYNDGEYRQDKKFYNRLKIYKATFNDLTRSWDRIEELPFNSDDYAVAHPALSPDEKKLFFASDMPGTVGQSDIFCVEIYDDNTYGKPMRLPGEINTEGRETFPYVSEKGYLYFASDGHPGLGGLDIFVTSLTVDNKVGEIVNVGEPANSPDDDFAFAVSDVSKRGYLTSNREGGQGGDDIYTFQQKKLPRNLCRVVVTGIVTDTDTGEKLPGAEVKLIEEETKETLEQTIVGEEANYAFVADCDTEYTLRAERDGYISQDRFFVTPEGIEEFEQSIALTKEVQNEVDPVDLETLLSLEPIYFDFDKSKVREPDATEAMNKIVAILKKYPKLEIEISSHTDSRGSKKYNEGLSERRANQTKEYLLNNGLEAERIVAKGYGETQLLNECADGVPCSKEKHQLNRRSEFTILFKIKGE</sequence>
<dbReference type="SUPFAM" id="SSF103088">
    <property type="entry name" value="OmpA-like"/>
    <property type="match status" value="1"/>
</dbReference>
<dbReference type="Proteomes" id="UP001500507">
    <property type="component" value="Unassembled WGS sequence"/>
</dbReference>
<dbReference type="SUPFAM" id="SSF49464">
    <property type="entry name" value="Carboxypeptidase regulatory domain-like"/>
    <property type="match status" value="1"/>
</dbReference>
<proteinExistence type="predicted"/>
<dbReference type="InterPro" id="IPR011990">
    <property type="entry name" value="TPR-like_helical_dom_sf"/>
</dbReference>
<dbReference type="PANTHER" id="PTHR30329">
    <property type="entry name" value="STATOR ELEMENT OF FLAGELLAR MOTOR COMPLEX"/>
    <property type="match status" value="1"/>
</dbReference>
<comment type="caution">
    <text evidence="6">The sequence shown here is derived from an EMBL/GenBank/DDBJ whole genome shotgun (WGS) entry which is preliminary data.</text>
</comment>
<dbReference type="InterPro" id="IPR036737">
    <property type="entry name" value="OmpA-like_sf"/>
</dbReference>
<name>A0ABN1MG19_9FLAO</name>
<accession>A0ABN1MG19</accession>
<dbReference type="Pfam" id="PF00691">
    <property type="entry name" value="OmpA"/>
    <property type="match status" value="1"/>
</dbReference>
<dbReference type="InterPro" id="IPR050330">
    <property type="entry name" value="Bact_OuterMem_StrucFunc"/>
</dbReference>
<dbReference type="InterPro" id="IPR011042">
    <property type="entry name" value="6-blade_b-propeller_TolB-like"/>
</dbReference>
<dbReference type="InterPro" id="IPR006664">
    <property type="entry name" value="OMP_bac"/>
</dbReference>
<keyword evidence="2 4" id="KW-0472">Membrane</keyword>
<dbReference type="SUPFAM" id="SSF82171">
    <property type="entry name" value="DPP6 N-terminal domain-like"/>
    <property type="match status" value="1"/>
</dbReference>
<reference evidence="6 7" key="1">
    <citation type="journal article" date="2019" name="Int. J. Syst. Evol. Microbiol.">
        <title>The Global Catalogue of Microorganisms (GCM) 10K type strain sequencing project: providing services to taxonomists for standard genome sequencing and annotation.</title>
        <authorList>
            <consortium name="The Broad Institute Genomics Platform"/>
            <consortium name="The Broad Institute Genome Sequencing Center for Infectious Disease"/>
            <person name="Wu L."/>
            <person name="Ma J."/>
        </authorList>
    </citation>
    <scope>NUCLEOTIDE SEQUENCE [LARGE SCALE GENOMIC DNA]</scope>
    <source>
        <strain evidence="6 7">JCM 16082</strain>
    </source>
</reference>
<dbReference type="PRINTS" id="PR01021">
    <property type="entry name" value="OMPADOMAIN"/>
</dbReference>